<dbReference type="InterPro" id="IPR036928">
    <property type="entry name" value="AS_sf"/>
</dbReference>
<evidence type="ECO:0000313" key="1">
    <source>
        <dbReference type="EMBL" id="KAK4449841.1"/>
    </source>
</evidence>
<dbReference type="EMBL" id="MU865935">
    <property type="protein sequence ID" value="KAK4449841.1"/>
    <property type="molecule type" value="Genomic_DNA"/>
</dbReference>
<name>A0AAV9GT73_9PEZI</name>
<organism evidence="1 2">
    <name type="scientific">Podospora aff. communis PSN243</name>
    <dbReference type="NCBI Taxonomy" id="3040156"/>
    <lineage>
        <taxon>Eukaryota</taxon>
        <taxon>Fungi</taxon>
        <taxon>Dikarya</taxon>
        <taxon>Ascomycota</taxon>
        <taxon>Pezizomycotina</taxon>
        <taxon>Sordariomycetes</taxon>
        <taxon>Sordariomycetidae</taxon>
        <taxon>Sordariales</taxon>
        <taxon>Podosporaceae</taxon>
        <taxon>Podospora</taxon>
    </lineage>
</organism>
<reference evidence="1" key="1">
    <citation type="journal article" date="2023" name="Mol. Phylogenet. Evol.">
        <title>Genome-scale phylogeny and comparative genomics of the fungal order Sordariales.</title>
        <authorList>
            <person name="Hensen N."/>
            <person name="Bonometti L."/>
            <person name="Westerberg I."/>
            <person name="Brannstrom I.O."/>
            <person name="Guillou S."/>
            <person name="Cros-Aarteil S."/>
            <person name="Calhoun S."/>
            <person name="Haridas S."/>
            <person name="Kuo A."/>
            <person name="Mondo S."/>
            <person name="Pangilinan J."/>
            <person name="Riley R."/>
            <person name="LaButti K."/>
            <person name="Andreopoulos B."/>
            <person name="Lipzen A."/>
            <person name="Chen C."/>
            <person name="Yan M."/>
            <person name="Daum C."/>
            <person name="Ng V."/>
            <person name="Clum A."/>
            <person name="Steindorff A."/>
            <person name="Ohm R.A."/>
            <person name="Martin F."/>
            <person name="Silar P."/>
            <person name="Natvig D.O."/>
            <person name="Lalanne C."/>
            <person name="Gautier V."/>
            <person name="Ament-Velasquez S.L."/>
            <person name="Kruys A."/>
            <person name="Hutchinson M.I."/>
            <person name="Powell A.J."/>
            <person name="Barry K."/>
            <person name="Miller A.N."/>
            <person name="Grigoriev I.V."/>
            <person name="Debuchy R."/>
            <person name="Gladieux P."/>
            <person name="Hiltunen Thoren M."/>
            <person name="Johannesson H."/>
        </authorList>
    </citation>
    <scope>NUCLEOTIDE SEQUENCE</scope>
    <source>
        <strain evidence="1">PSN243</strain>
    </source>
</reference>
<comment type="caution">
    <text evidence="1">The sequence shown here is derived from an EMBL/GenBank/DDBJ whole genome shotgun (WGS) entry which is preliminary data.</text>
</comment>
<dbReference type="SUPFAM" id="SSF75304">
    <property type="entry name" value="Amidase signature (AS) enzymes"/>
    <property type="match status" value="1"/>
</dbReference>
<dbReference type="Proteomes" id="UP001321760">
    <property type="component" value="Unassembled WGS sequence"/>
</dbReference>
<evidence type="ECO:0000313" key="2">
    <source>
        <dbReference type="Proteomes" id="UP001321760"/>
    </source>
</evidence>
<keyword evidence="2" id="KW-1185">Reference proteome</keyword>
<accession>A0AAV9GT73</accession>
<protein>
    <submittedName>
        <fullName evidence="1">Amidase</fullName>
    </submittedName>
</protein>
<reference evidence="1" key="2">
    <citation type="submission" date="2023-05" db="EMBL/GenBank/DDBJ databases">
        <authorList>
            <consortium name="Lawrence Berkeley National Laboratory"/>
            <person name="Steindorff A."/>
            <person name="Hensen N."/>
            <person name="Bonometti L."/>
            <person name="Westerberg I."/>
            <person name="Brannstrom I.O."/>
            <person name="Guillou S."/>
            <person name="Cros-Aarteil S."/>
            <person name="Calhoun S."/>
            <person name="Haridas S."/>
            <person name="Kuo A."/>
            <person name="Mondo S."/>
            <person name="Pangilinan J."/>
            <person name="Riley R."/>
            <person name="Labutti K."/>
            <person name="Andreopoulos B."/>
            <person name="Lipzen A."/>
            <person name="Chen C."/>
            <person name="Yanf M."/>
            <person name="Daum C."/>
            <person name="Ng V."/>
            <person name="Clum A."/>
            <person name="Ohm R."/>
            <person name="Martin F."/>
            <person name="Silar P."/>
            <person name="Natvig D."/>
            <person name="Lalanne C."/>
            <person name="Gautier V."/>
            <person name="Ament-Velasquez S.L."/>
            <person name="Kruys A."/>
            <person name="Hutchinson M.I."/>
            <person name="Powell A.J."/>
            <person name="Barry K."/>
            <person name="Miller A.N."/>
            <person name="Grigoriev I.V."/>
            <person name="Debuchy R."/>
            <person name="Gladieux P."/>
            <person name="Thoren M.H."/>
            <person name="Johannesson H."/>
        </authorList>
    </citation>
    <scope>NUCLEOTIDE SEQUENCE</scope>
    <source>
        <strain evidence="1">PSN243</strain>
    </source>
</reference>
<sequence>MRLPPGPIPSKAEVELVVTVGEVEYFLIPCSENLLGFPESKAVVLALVYSVQPGNKVSQADLRNFRTNVLDKDDVFQPEFCRNIVFYGASPDEFELERGAKEEIEAWNTKSYTLVNPSVLRPRVIVPSRCYFKPSKSRPIDGARITVKDNIDIAGHKSAAGIASYDWLDFSIGSDTNGSGIKPAQSNGCFSIRPTKTEISLAQQWKTDQPDGPDNDDLAEYLELTGSYPYYYDAYHAHQSFCMEYQEKFRKSPFGHWAMLGRWCGAKMTYKNERDFYWRRSEIYREWLLYSVFKAGSDNCIMIMVLPIQKGKRSLNSRAFPSIPQGPYYILSGYSSLNMSPMMKAPEVTAIVGEIVQHSHLTCRREPLPIAASVIGAPGTDLVLVDVVEKALKAAGMPSEVQTGRFVYGS</sequence>
<dbReference type="Gene3D" id="3.90.1300.10">
    <property type="entry name" value="Amidase signature (AS) domain"/>
    <property type="match status" value="1"/>
</dbReference>
<proteinExistence type="predicted"/>
<dbReference type="AlphaFoldDB" id="A0AAV9GT73"/>
<gene>
    <name evidence="1" type="ORF">QBC34DRAFT_379900</name>
</gene>